<reference evidence="2 3" key="1">
    <citation type="journal article" date="2016" name="Mol. Biol. Evol.">
        <title>Comparative Genomics of Early-Diverging Mushroom-Forming Fungi Provides Insights into the Origins of Lignocellulose Decay Capabilities.</title>
        <authorList>
            <person name="Nagy L.G."/>
            <person name="Riley R."/>
            <person name="Tritt A."/>
            <person name="Adam C."/>
            <person name="Daum C."/>
            <person name="Floudas D."/>
            <person name="Sun H."/>
            <person name="Yadav J.S."/>
            <person name="Pangilinan J."/>
            <person name="Larsson K.H."/>
            <person name="Matsuura K."/>
            <person name="Barry K."/>
            <person name="Labutti K."/>
            <person name="Kuo R."/>
            <person name="Ohm R.A."/>
            <person name="Bhattacharya S.S."/>
            <person name="Shirouzu T."/>
            <person name="Yoshinaga Y."/>
            <person name="Martin F.M."/>
            <person name="Grigoriev I.V."/>
            <person name="Hibbett D.S."/>
        </authorList>
    </citation>
    <scope>NUCLEOTIDE SEQUENCE [LARGE SCALE GENOMIC DNA]</scope>
    <source>
        <strain evidence="2 3">HHB14362 ss-1</strain>
    </source>
</reference>
<keyword evidence="3" id="KW-1185">Reference proteome</keyword>
<evidence type="ECO:0000313" key="2">
    <source>
        <dbReference type="EMBL" id="KZT19235.1"/>
    </source>
</evidence>
<feature type="region of interest" description="Disordered" evidence="1">
    <location>
        <begin position="25"/>
        <end position="59"/>
    </location>
</feature>
<dbReference type="AlphaFoldDB" id="A0A165N6C1"/>
<organism evidence="2 3">
    <name type="scientific">Neolentinus lepideus HHB14362 ss-1</name>
    <dbReference type="NCBI Taxonomy" id="1314782"/>
    <lineage>
        <taxon>Eukaryota</taxon>
        <taxon>Fungi</taxon>
        <taxon>Dikarya</taxon>
        <taxon>Basidiomycota</taxon>
        <taxon>Agaricomycotina</taxon>
        <taxon>Agaricomycetes</taxon>
        <taxon>Gloeophyllales</taxon>
        <taxon>Gloeophyllaceae</taxon>
        <taxon>Neolentinus</taxon>
    </lineage>
</organism>
<evidence type="ECO:0000256" key="1">
    <source>
        <dbReference type="SAM" id="MobiDB-lite"/>
    </source>
</evidence>
<dbReference type="EMBL" id="KV425646">
    <property type="protein sequence ID" value="KZT19235.1"/>
    <property type="molecule type" value="Genomic_DNA"/>
</dbReference>
<sequence>MFSVKPKSQLIVYWACALTITQQKAGQESSSVTDSFGDKPFVPSGITGQHSSPDSGLRAPVQVEITADSDWLRRSVEIRLKRSDRGAVKTPAKQFQVMIKGGSRHIRYEFQDLRYHARDV</sequence>
<accession>A0A165N6C1</accession>
<name>A0A165N6C1_9AGAM</name>
<protein>
    <submittedName>
        <fullName evidence="2">Uncharacterized protein</fullName>
    </submittedName>
</protein>
<gene>
    <name evidence="2" type="ORF">NEOLEDRAFT_1142339</name>
</gene>
<proteinExistence type="predicted"/>
<dbReference type="InParanoid" id="A0A165N6C1"/>
<evidence type="ECO:0000313" key="3">
    <source>
        <dbReference type="Proteomes" id="UP000076761"/>
    </source>
</evidence>
<feature type="compositionally biased region" description="Polar residues" evidence="1">
    <location>
        <begin position="25"/>
        <end position="34"/>
    </location>
</feature>
<dbReference type="Proteomes" id="UP000076761">
    <property type="component" value="Unassembled WGS sequence"/>
</dbReference>